<dbReference type="GeneID" id="9811518"/>
<protein>
    <recommendedName>
        <fullName evidence="4">SXP/RAL-2 family protein Ani s 5-like cation-binding domain-containing protein</fullName>
    </recommendedName>
</protein>
<comment type="caution">
    <text evidence="5">The sequence shown here is derived from an EMBL/GenBank/DDBJ whole genome shotgun (WGS) entry which is preliminary data.</text>
</comment>
<evidence type="ECO:0000259" key="4">
    <source>
        <dbReference type="Pfam" id="PF02520"/>
    </source>
</evidence>
<feature type="chain" id="PRO_5025620444" description="SXP/RAL-2 family protein Ani s 5-like cation-binding domain-containing protein" evidence="3">
    <location>
        <begin position="21"/>
        <end position="169"/>
    </location>
</feature>
<dbReference type="CTD" id="9811518"/>
<reference evidence="5 6" key="1">
    <citation type="submission" date="2019-12" db="EMBL/GenBank/DDBJ databases">
        <title>Chromosome-level assembly of the Caenorhabditis remanei genome.</title>
        <authorList>
            <person name="Teterina A.A."/>
            <person name="Willis J.H."/>
            <person name="Phillips P.C."/>
        </authorList>
    </citation>
    <scope>NUCLEOTIDE SEQUENCE [LARGE SCALE GENOMIC DNA]</scope>
    <source>
        <strain evidence="5 6">PX506</strain>
        <tissue evidence="5">Whole organism</tissue>
    </source>
</reference>
<name>A0A6A5GT89_CAERE</name>
<dbReference type="InterPro" id="IPR003677">
    <property type="entry name" value="ANIS5_cation-bd"/>
</dbReference>
<dbReference type="KEGG" id="crq:GCK72_014199"/>
<dbReference type="InterPro" id="IPR052823">
    <property type="entry name" value="SXP/RAL-2_related"/>
</dbReference>
<dbReference type="AlphaFoldDB" id="A0A6A5GT89"/>
<dbReference type="PANTHER" id="PTHR21593">
    <property type="entry name" value="PRION-LIKE- Q/N-RICH -DOMAIN-BEARING PROTEIN PROTEIN"/>
    <property type="match status" value="1"/>
</dbReference>
<dbReference type="Proteomes" id="UP000483820">
    <property type="component" value="Chromosome IV"/>
</dbReference>
<feature type="compositionally biased region" description="Basic and acidic residues" evidence="2">
    <location>
        <begin position="146"/>
        <end position="163"/>
    </location>
</feature>
<feature type="domain" description="SXP/RAL-2 family protein Ani s 5-like cation-binding" evidence="4">
    <location>
        <begin position="40"/>
        <end position="146"/>
    </location>
</feature>
<dbReference type="Pfam" id="PF02520">
    <property type="entry name" value="ANIS5_cation-bd"/>
    <property type="match status" value="1"/>
</dbReference>
<keyword evidence="1" id="KW-0175">Coiled coil</keyword>
<accession>A0A6A5GT89</accession>
<sequence length="169" mass="19700">MYIRLSIFVVLLLALGTVDSKHKHKKENEPEFIKNLTNNQRSSFFAISKNPGFSFQQKDDKLEKWAEDNKLSEPYAEFRRNLATHKEQVSKNVSAAIDRLAEAKAEVDKVDADFSLTKIQRDDKIEELKQKYPQEIPTLFYMRSLFEHPKKNETRDGPSEGRGGKRKRQ</sequence>
<dbReference type="PANTHER" id="PTHR21593:SF17">
    <property type="entry name" value="SXP_RAL-2 FAMILY PROTEIN ANI S 5-LIKE CATION-BINDING DOMAIN-CONTAINING PROTEIN"/>
    <property type="match status" value="1"/>
</dbReference>
<proteinExistence type="predicted"/>
<evidence type="ECO:0000256" key="2">
    <source>
        <dbReference type="SAM" id="MobiDB-lite"/>
    </source>
</evidence>
<keyword evidence="3" id="KW-0732">Signal</keyword>
<evidence type="ECO:0000313" key="5">
    <source>
        <dbReference type="EMBL" id="KAF1757743.1"/>
    </source>
</evidence>
<gene>
    <name evidence="5" type="ORF">GCK72_014199</name>
</gene>
<feature type="coiled-coil region" evidence="1">
    <location>
        <begin position="86"/>
        <end position="113"/>
    </location>
</feature>
<feature type="region of interest" description="Disordered" evidence="2">
    <location>
        <begin position="146"/>
        <end position="169"/>
    </location>
</feature>
<evidence type="ECO:0000256" key="3">
    <source>
        <dbReference type="SAM" id="SignalP"/>
    </source>
</evidence>
<evidence type="ECO:0000313" key="6">
    <source>
        <dbReference type="Proteomes" id="UP000483820"/>
    </source>
</evidence>
<dbReference type="RefSeq" id="XP_003089397.2">
    <property type="nucleotide sequence ID" value="XM_003089349.2"/>
</dbReference>
<evidence type="ECO:0000256" key="1">
    <source>
        <dbReference type="SAM" id="Coils"/>
    </source>
</evidence>
<organism evidence="5 6">
    <name type="scientific">Caenorhabditis remanei</name>
    <name type="common">Caenorhabditis vulgaris</name>
    <dbReference type="NCBI Taxonomy" id="31234"/>
    <lineage>
        <taxon>Eukaryota</taxon>
        <taxon>Metazoa</taxon>
        <taxon>Ecdysozoa</taxon>
        <taxon>Nematoda</taxon>
        <taxon>Chromadorea</taxon>
        <taxon>Rhabditida</taxon>
        <taxon>Rhabditina</taxon>
        <taxon>Rhabditomorpha</taxon>
        <taxon>Rhabditoidea</taxon>
        <taxon>Rhabditidae</taxon>
        <taxon>Peloderinae</taxon>
        <taxon>Caenorhabditis</taxon>
    </lineage>
</organism>
<feature type="signal peptide" evidence="3">
    <location>
        <begin position="1"/>
        <end position="20"/>
    </location>
</feature>
<dbReference type="EMBL" id="WUAV01000004">
    <property type="protein sequence ID" value="KAF1757743.1"/>
    <property type="molecule type" value="Genomic_DNA"/>
</dbReference>